<dbReference type="InterPro" id="IPR011990">
    <property type="entry name" value="TPR-like_helical_dom_sf"/>
</dbReference>
<proteinExistence type="predicted"/>
<dbReference type="EMBL" id="JWZX01003012">
    <property type="protein sequence ID" value="KOO25164.1"/>
    <property type="molecule type" value="Genomic_DNA"/>
</dbReference>
<dbReference type="SMART" id="SM00028">
    <property type="entry name" value="TPR"/>
    <property type="match status" value="5"/>
</dbReference>
<feature type="transmembrane region" description="Helical" evidence="5">
    <location>
        <begin position="9"/>
        <end position="30"/>
    </location>
</feature>
<organism evidence="6 7">
    <name type="scientific">Chrysochromulina tobinii</name>
    <dbReference type="NCBI Taxonomy" id="1460289"/>
    <lineage>
        <taxon>Eukaryota</taxon>
        <taxon>Haptista</taxon>
        <taxon>Haptophyta</taxon>
        <taxon>Prymnesiophyceae</taxon>
        <taxon>Prymnesiales</taxon>
        <taxon>Chrysochromulinaceae</taxon>
        <taxon>Chrysochromulina</taxon>
    </lineage>
</organism>
<feature type="transmembrane region" description="Helical" evidence="5">
    <location>
        <begin position="135"/>
        <end position="155"/>
    </location>
</feature>
<evidence type="ECO:0000313" key="6">
    <source>
        <dbReference type="EMBL" id="KOO25164.1"/>
    </source>
</evidence>
<dbReference type="PANTHER" id="PTHR44227:SF3">
    <property type="entry name" value="PROTEIN O-MANNOSYL-TRANSFERASE TMTC4"/>
    <property type="match status" value="1"/>
</dbReference>
<evidence type="ECO:0000256" key="4">
    <source>
        <dbReference type="SAM" id="MobiDB-lite"/>
    </source>
</evidence>
<keyword evidence="7" id="KW-1185">Reference proteome</keyword>
<feature type="repeat" description="TPR" evidence="3">
    <location>
        <begin position="568"/>
        <end position="601"/>
    </location>
</feature>
<name>A0A0M0JEZ7_9EUKA</name>
<feature type="transmembrane region" description="Helical" evidence="5">
    <location>
        <begin position="161"/>
        <end position="179"/>
    </location>
</feature>
<dbReference type="Pfam" id="PF13181">
    <property type="entry name" value="TPR_8"/>
    <property type="match status" value="1"/>
</dbReference>
<feature type="transmembrane region" description="Helical" evidence="5">
    <location>
        <begin position="102"/>
        <end position="123"/>
    </location>
</feature>
<reference evidence="7" key="1">
    <citation type="journal article" date="2015" name="PLoS Genet.">
        <title>Genome Sequence and Transcriptome Analyses of Chrysochromulina tobin: Metabolic Tools for Enhanced Algal Fitness in the Prominent Order Prymnesiales (Haptophyceae).</title>
        <authorList>
            <person name="Hovde B.T."/>
            <person name="Deodato C.R."/>
            <person name="Hunsperger H.M."/>
            <person name="Ryken S.A."/>
            <person name="Yost W."/>
            <person name="Jha R.K."/>
            <person name="Patterson J."/>
            <person name="Monnat R.J. Jr."/>
            <person name="Barlow S.B."/>
            <person name="Starkenburg S.R."/>
            <person name="Cattolico R.A."/>
        </authorList>
    </citation>
    <scope>NUCLEOTIDE SEQUENCE</scope>
    <source>
        <strain evidence="7">CCMP291</strain>
    </source>
</reference>
<dbReference type="Pfam" id="PF13432">
    <property type="entry name" value="TPR_16"/>
    <property type="match status" value="2"/>
</dbReference>
<evidence type="ECO:0000256" key="1">
    <source>
        <dbReference type="ARBA" id="ARBA00022737"/>
    </source>
</evidence>
<feature type="transmembrane region" description="Helical" evidence="5">
    <location>
        <begin position="372"/>
        <end position="390"/>
    </location>
</feature>
<feature type="compositionally biased region" description="Basic residues" evidence="4">
    <location>
        <begin position="723"/>
        <end position="733"/>
    </location>
</feature>
<dbReference type="AlphaFoldDB" id="A0A0M0JEZ7"/>
<dbReference type="PROSITE" id="PS51257">
    <property type="entry name" value="PROKAR_LIPOPROTEIN"/>
    <property type="match status" value="1"/>
</dbReference>
<keyword evidence="5" id="KW-0472">Membrane</keyword>
<evidence type="ECO:0000313" key="7">
    <source>
        <dbReference type="Proteomes" id="UP000037460"/>
    </source>
</evidence>
<evidence type="ECO:0000256" key="5">
    <source>
        <dbReference type="SAM" id="Phobius"/>
    </source>
</evidence>
<accession>A0A0M0JEZ7</accession>
<dbReference type="InterPro" id="IPR019734">
    <property type="entry name" value="TPR_rpt"/>
</dbReference>
<keyword evidence="5" id="KW-0812">Transmembrane</keyword>
<protein>
    <submittedName>
        <fullName evidence="6">Tpr repeat protein</fullName>
    </submittedName>
</protein>
<dbReference type="SUPFAM" id="SSF48452">
    <property type="entry name" value="TPR-like"/>
    <property type="match status" value="1"/>
</dbReference>
<dbReference type="Proteomes" id="UP000037460">
    <property type="component" value="Unassembled WGS sequence"/>
</dbReference>
<feature type="transmembrane region" description="Helical" evidence="5">
    <location>
        <begin position="199"/>
        <end position="227"/>
    </location>
</feature>
<sequence>MRSRGSHELLLHAIALVSVGCAIFMDARLLGGPFVLDDLTKIENNPEIREIGKALMKRRVGAEHTSDELAYNDPSRPLVSLSFQLNYAWDGTRPNGYRFVNILIHGINAALTHALASTIGGITRSASSASGSTEALLTALLFLVAPLNHGTAVYVYARSDVMGASFTLLFTLVGLRALAARREAGQLASWKPLVSAPMLLSLGGALLCKQLALVVPVCLSFLHLVLIELPPRTTWTSTARPSARISAHAAATAIGRVVLVHLPGYVLVSAYVLFRATFFGQVGDAELIISRPGGDGWSDLACYWGSQPYAWVRTGTTLLVPVRLAIDHHVLQDDVCGTWDANLAAAAVLLLLVLMVISALVRARIRGVAETLVLAGMGWLCISLLPSSLARTSDVYVERRSYVGSSVFYVCMVLASVHLATIADRMHDPTVREPAAAATVHSSPAAATTVHSSPAAAAAAHSAFPSKPACGFVRSTFFGLVAWWCAVSRLRNQTFYSTEAVWREVTQMLIKFAVTSLYPESVRGRNNLGTELMWQSKSRGCVACAAEAERLFESLIQRDATDTASFIRYAILNLGSLKSQQGDLDAAVALFSRAVVLDQQLNALRGRRGGEASPQALFKLATALHRRRASRDDLEQAEQLYKRAEKSNPLLDDLHNNLALLYADSGRLAAALATWQRGSTLHPQSALLQYAGTHSLRTAAQSAALIQHPLLRQSARGHDRGHGRGHGTKRAPRPPKGDIAEAEPLYRALLKQDPVYHADLYNNLALLLASSGRGTEARTVFSRGVSMWPDSQLLQNNAQIIAHAPG</sequence>
<feature type="region of interest" description="Disordered" evidence="4">
    <location>
        <begin position="714"/>
        <end position="738"/>
    </location>
</feature>
<keyword evidence="2 3" id="KW-0802">TPR repeat</keyword>
<dbReference type="OrthoDB" id="10682285at2759"/>
<dbReference type="Gene3D" id="1.25.40.10">
    <property type="entry name" value="Tetratricopeptide repeat domain"/>
    <property type="match status" value="1"/>
</dbReference>
<feature type="transmembrane region" description="Helical" evidence="5">
    <location>
        <begin position="402"/>
        <end position="423"/>
    </location>
</feature>
<keyword evidence="1" id="KW-0677">Repeat</keyword>
<dbReference type="PROSITE" id="PS50005">
    <property type="entry name" value="TPR"/>
    <property type="match status" value="1"/>
</dbReference>
<dbReference type="PANTHER" id="PTHR44227">
    <property type="match status" value="1"/>
</dbReference>
<evidence type="ECO:0000256" key="2">
    <source>
        <dbReference type="ARBA" id="ARBA00022803"/>
    </source>
</evidence>
<dbReference type="InterPro" id="IPR052346">
    <property type="entry name" value="O-mannosyl-transferase_TMTC"/>
</dbReference>
<feature type="transmembrane region" description="Helical" evidence="5">
    <location>
        <begin position="341"/>
        <end position="360"/>
    </location>
</feature>
<comment type="caution">
    <text evidence="6">The sequence shown here is derived from an EMBL/GenBank/DDBJ whole genome shotgun (WGS) entry which is preliminary data.</text>
</comment>
<gene>
    <name evidence="6" type="ORF">Ctob_010284</name>
</gene>
<keyword evidence="5" id="KW-1133">Transmembrane helix</keyword>
<evidence type="ECO:0000256" key="3">
    <source>
        <dbReference type="PROSITE-ProRule" id="PRU00339"/>
    </source>
</evidence>